<dbReference type="Proteomes" id="UP000061603">
    <property type="component" value="Chromosome"/>
</dbReference>
<dbReference type="HOGENOM" id="CLU_2685351_0_0_4"/>
<gene>
    <name evidence="1" type="ORF">PG1C_05260</name>
</gene>
<dbReference type="STRING" id="1565605.PG1C_05260"/>
<dbReference type="KEGG" id="rbu:PG1C_05260"/>
<accession>A0A0C5J8F8</accession>
<keyword evidence="2" id="KW-1185">Reference proteome</keyword>
<evidence type="ECO:0000313" key="1">
    <source>
        <dbReference type="EMBL" id="AJP48023.1"/>
    </source>
</evidence>
<dbReference type="RefSeq" id="WP_202636373.1">
    <property type="nucleotide sequence ID" value="NZ_CP010554.1"/>
</dbReference>
<sequence>MPKYPWQALVQVGAQLVSALGAANNPAAPAHPWIERDPSTGAQSLKVPLPPPETAGRIADVLSMLANTLRGRRP</sequence>
<evidence type="ECO:0000313" key="2">
    <source>
        <dbReference type="Proteomes" id="UP000061603"/>
    </source>
</evidence>
<protein>
    <submittedName>
        <fullName evidence="1">Uncharacterized protein</fullName>
    </submittedName>
</protein>
<dbReference type="EMBL" id="CP010554">
    <property type="protein sequence ID" value="AJP48023.1"/>
    <property type="molecule type" value="Genomic_DNA"/>
</dbReference>
<organism evidence="1 2">
    <name type="scientific">Rugosibacter aromaticivorans</name>
    <dbReference type="NCBI Taxonomy" id="1565605"/>
    <lineage>
        <taxon>Bacteria</taxon>
        <taxon>Pseudomonadati</taxon>
        <taxon>Pseudomonadota</taxon>
        <taxon>Betaproteobacteria</taxon>
        <taxon>Nitrosomonadales</taxon>
        <taxon>Sterolibacteriaceae</taxon>
        <taxon>Rugosibacter</taxon>
    </lineage>
</organism>
<proteinExistence type="predicted"/>
<reference evidence="1 2" key="1">
    <citation type="journal article" date="2015" name="Genome Announc.">
        <title>Complete Genome Sequence of a Novel Bacterium within the Family Rhodocyclaceae That Degrades Polycyclic Aromatic Hydrocarbons.</title>
        <authorList>
            <person name="Singleton D.R."/>
            <person name="Dickey A.N."/>
            <person name="Scholl E.H."/>
            <person name="Wright F.A."/>
            <person name="Aitken M.D."/>
        </authorList>
    </citation>
    <scope>NUCLEOTIDE SEQUENCE [LARGE SCALE GENOMIC DNA]</scope>
    <source>
        <strain evidence="2">PG1-Ca6</strain>
    </source>
</reference>
<name>A0A0C5J8F8_9PROT</name>
<dbReference type="AlphaFoldDB" id="A0A0C5J8F8"/>